<accession>A0A380CTS5</accession>
<dbReference type="EMBL" id="UGYW01000002">
    <property type="protein sequence ID" value="SUJ27069.1"/>
    <property type="molecule type" value="Genomic_DNA"/>
</dbReference>
<evidence type="ECO:0000313" key="4">
    <source>
        <dbReference type="Proteomes" id="UP000254893"/>
    </source>
</evidence>
<dbReference type="AlphaFoldDB" id="A0A380CTS5"/>
<dbReference type="SUPFAM" id="SSF55961">
    <property type="entry name" value="Bet v1-like"/>
    <property type="match status" value="1"/>
</dbReference>
<comment type="similarity">
    <text evidence="1">Belongs to the AHA1 family.</text>
</comment>
<dbReference type="Proteomes" id="UP000254893">
    <property type="component" value="Unassembled WGS sequence"/>
</dbReference>
<evidence type="ECO:0000256" key="1">
    <source>
        <dbReference type="ARBA" id="ARBA00006817"/>
    </source>
</evidence>
<dbReference type="InterPro" id="IPR023393">
    <property type="entry name" value="START-like_dom_sf"/>
</dbReference>
<dbReference type="InterPro" id="IPR013538">
    <property type="entry name" value="ASHA1/2-like_C"/>
</dbReference>
<organism evidence="3 4">
    <name type="scientific">Sphingobacterium spiritivorum</name>
    <name type="common">Flavobacterium spiritivorum</name>
    <dbReference type="NCBI Taxonomy" id="258"/>
    <lineage>
        <taxon>Bacteria</taxon>
        <taxon>Pseudomonadati</taxon>
        <taxon>Bacteroidota</taxon>
        <taxon>Sphingobacteriia</taxon>
        <taxon>Sphingobacteriales</taxon>
        <taxon>Sphingobacteriaceae</taxon>
        <taxon>Sphingobacterium</taxon>
    </lineage>
</organism>
<name>A0A380CTS5_SPHSI</name>
<gene>
    <name evidence="3" type="ORF">NCTC11388_04072</name>
</gene>
<sequence>MYKPLNINKKDIVIEAQMLVRRPVWDVFTAFIDPEITRHFWFTSGSSILEKGKTVVWTWEMYGVSAEVEVLDILTNEKISVLWGEPRTHIDFLFQPVSPESTYVQIRNYGFEVLEDEQLISFLTDSTGGFTTVVDGLKVYMEQGINPGLIADKFPAGH</sequence>
<evidence type="ECO:0000313" key="3">
    <source>
        <dbReference type="EMBL" id="SUJ27069.1"/>
    </source>
</evidence>
<evidence type="ECO:0000259" key="2">
    <source>
        <dbReference type="Pfam" id="PF08327"/>
    </source>
</evidence>
<protein>
    <submittedName>
        <fullName evidence="3">Activator of Hsp90 ATPase homolog 1-like protein</fullName>
    </submittedName>
</protein>
<dbReference type="Gene3D" id="3.30.530.20">
    <property type="match status" value="1"/>
</dbReference>
<reference evidence="3 4" key="1">
    <citation type="submission" date="2018-06" db="EMBL/GenBank/DDBJ databases">
        <authorList>
            <consortium name="Pathogen Informatics"/>
            <person name="Doyle S."/>
        </authorList>
    </citation>
    <scope>NUCLEOTIDE SEQUENCE [LARGE SCALE GENOMIC DNA]</scope>
    <source>
        <strain evidence="3 4">NCTC11388</strain>
    </source>
</reference>
<feature type="domain" description="Activator of Hsp90 ATPase homologue 1/2-like C-terminal" evidence="2">
    <location>
        <begin position="23"/>
        <end position="142"/>
    </location>
</feature>
<dbReference type="Pfam" id="PF08327">
    <property type="entry name" value="AHSA1"/>
    <property type="match status" value="1"/>
</dbReference>
<proteinExistence type="inferred from homology"/>